<comment type="subcellular location">
    <subcellularLocation>
        <location evidence="1">Cell membrane</location>
        <topology evidence="1">Multi-pass membrane protein</topology>
    </subcellularLocation>
</comment>
<evidence type="ECO:0000259" key="8">
    <source>
        <dbReference type="Pfam" id="PF02687"/>
    </source>
</evidence>
<reference evidence="9" key="1">
    <citation type="submission" date="2020-08" db="EMBL/GenBank/DDBJ databases">
        <title>Genome public.</title>
        <authorList>
            <person name="Liu C."/>
            <person name="Sun Q."/>
        </authorList>
    </citation>
    <scope>NUCLEOTIDE SEQUENCE</scope>
    <source>
        <strain evidence="9">NSJ-54</strain>
    </source>
</reference>
<feature type="transmembrane region" description="Helical" evidence="7">
    <location>
        <begin position="345"/>
        <end position="373"/>
    </location>
</feature>
<keyword evidence="2" id="KW-1003">Cell membrane</keyword>
<dbReference type="Proteomes" id="UP000660861">
    <property type="component" value="Unassembled WGS sequence"/>
</dbReference>
<organism evidence="9 10">
    <name type="scientific">Zongyangia hominis</name>
    <dbReference type="NCBI Taxonomy" id="2763677"/>
    <lineage>
        <taxon>Bacteria</taxon>
        <taxon>Bacillati</taxon>
        <taxon>Bacillota</taxon>
        <taxon>Clostridia</taxon>
        <taxon>Eubacteriales</taxon>
        <taxon>Oscillospiraceae</taxon>
        <taxon>Zongyangia</taxon>
    </lineage>
</organism>
<dbReference type="InterPro" id="IPR003838">
    <property type="entry name" value="ABC3_permease_C"/>
</dbReference>
<evidence type="ECO:0000313" key="10">
    <source>
        <dbReference type="Proteomes" id="UP000660861"/>
    </source>
</evidence>
<protein>
    <submittedName>
        <fullName evidence="9">FtsX-like permease family protein</fullName>
    </submittedName>
</protein>
<dbReference type="PANTHER" id="PTHR30572">
    <property type="entry name" value="MEMBRANE COMPONENT OF TRANSPORTER-RELATED"/>
    <property type="match status" value="1"/>
</dbReference>
<evidence type="ECO:0000256" key="2">
    <source>
        <dbReference type="ARBA" id="ARBA00022475"/>
    </source>
</evidence>
<evidence type="ECO:0000256" key="3">
    <source>
        <dbReference type="ARBA" id="ARBA00022692"/>
    </source>
</evidence>
<keyword evidence="5 7" id="KW-0472">Membrane</keyword>
<keyword evidence="10" id="KW-1185">Reference proteome</keyword>
<feature type="transmembrane region" description="Helical" evidence="7">
    <location>
        <begin position="756"/>
        <end position="781"/>
    </location>
</feature>
<dbReference type="AlphaFoldDB" id="A0A926ED52"/>
<dbReference type="RefSeq" id="WP_262397970.1">
    <property type="nucleotide sequence ID" value="NZ_JACRTC010000005.1"/>
</dbReference>
<dbReference type="EMBL" id="JACRTC010000005">
    <property type="protein sequence ID" value="MBC8570878.1"/>
    <property type="molecule type" value="Genomic_DNA"/>
</dbReference>
<evidence type="ECO:0000256" key="6">
    <source>
        <dbReference type="ARBA" id="ARBA00038076"/>
    </source>
</evidence>
<feature type="transmembrane region" description="Helical" evidence="7">
    <location>
        <begin position="847"/>
        <end position="871"/>
    </location>
</feature>
<feature type="transmembrane region" description="Helical" evidence="7">
    <location>
        <begin position="813"/>
        <end position="835"/>
    </location>
</feature>
<feature type="transmembrane region" description="Helical" evidence="7">
    <location>
        <begin position="393"/>
        <end position="415"/>
    </location>
</feature>
<feature type="domain" description="ABC3 transporter permease C-terminal" evidence="8">
    <location>
        <begin position="300"/>
        <end position="425"/>
    </location>
</feature>
<dbReference type="GO" id="GO:0005886">
    <property type="term" value="C:plasma membrane"/>
    <property type="evidence" value="ECO:0007669"/>
    <property type="project" value="UniProtKB-SubCell"/>
</dbReference>
<keyword evidence="3 7" id="KW-0812">Transmembrane</keyword>
<dbReference type="InterPro" id="IPR050250">
    <property type="entry name" value="Macrolide_Exporter_MacB"/>
</dbReference>
<proteinExistence type="inferred from homology"/>
<feature type="domain" description="ABC3 transporter permease C-terminal" evidence="8">
    <location>
        <begin position="765"/>
        <end position="881"/>
    </location>
</feature>
<dbReference type="Pfam" id="PF02687">
    <property type="entry name" value="FtsX"/>
    <property type="match status" value="2"/>
</dbReference>
<keyword evidence="4 7" id="KW-1133">Transmembrane helix</keyword>
<dbReference type="GO" id="GO:0022857">
    <property type="term" value="F:transmembrane transporter activity"/>
    <property type="evidence" value="ECO:0007669"/>
    <property type="project" value="TreeGrafter"/>
</dbReference>
<feature type="transmembrane region" description="Helical" evidence="7">
    <location>
        <begin position="20"/>
        <end position="44"/>
    </location>
</feature>
<comment type="caution">
    <text evidence="9">The sequence shown here is derived from an EMBL/GenBank/DDBJ whole genome shotgun (WGS) entry which is preliminary data.</text>
</comment>
<sequence>MNIVNKLTLRNLRLNRKRTLVTIIGVIISAAMITAVSTFAISFMDLMQRSVIATDGDWHLLVRDLPQEELGKMEEKLEPKDQLLLSKDVGWAALTHSPDPQHKPYLMVRSYNAQGFENYKIELIEGRMPQNDNEIVITEDLKRASPLFGVGNTLSADLARRVIQSSQTDENGDPIEYDDPGIYEPYYQNSDPGGQRERLEPIGVHKDYTIVGVVKEPDWIYSNSAAYLAFTDLNPDSLAAGETLNAAVRFSKIDSSIYDRGMAIGKAVDLDAEFHNALLGYYGVFGNDGIQDSLYTVAGIVIVIIMVGSISLIYNAFAISVSERSRQLGMLASVGATKKQKRGSVFFEGAVIGAISIPLGILSGLAGMAVTFFCINPMLQNLFSGSQKLLVRVSWASILAAVLFSVITIFISTWIPARRASKITPVEAIRQTYDIDVRGKDVKTSKVTRKIFGFEAELGLKNLKRNRRRYKATIFSLIISVVLFLTVATFTGILQKVYSFTQDGPNYDMQVSCYYGDKSDVSVFLDQLSKQEKIASYSQSDLQDYVTYLDEKQAAPYVKNTMEAEDDGSYAYDVHMISLDDASLAAYAKDCGVPLEELTDPNHPAAIVVGTIQYTDQEQGKKVEERILVANPGETLGLSFDVADYSQMTGEESVEPQMQQIGEITIAGLTNQLPIGAYNTGRTTYLQVIVSESVFDAVRDMVPEPVRPDRVTIAFMNSSDPMGLQEDVEELSEKTSTAANITNLFERRQQGENLQLIISVFAYGFVVLIVAICVANIFNTISTSISLRRREFAMLQSVGMTPKGFNRMIRFESIFYGLKALLYGLPISGAAILAMNAALTSGFRLDLIIPWSSVLIVVVGVFLVVGMTMLYSGRKVKKENIIDSLKMENI</sequence>
<evidence type="ECO:0000256" key="4">
    <source>
        <dbReference type="ARBA" id="ARBA00022989"/>
    </source>
</evidence>
<feature type="transmembrane region" description="Helical" evidence="7">
    <location>
        <begin position="474"/>
        <end position="494"/>
    </location>
</feature>
<dbReference type="PANTHER" id="PTHR30572:SF4">
    <property type="entry name" value="ABC TRANSPORTER PERMEASE YTRF"/>
    <property type="match status" value="1"/>
</dbReference>
<feature type="transmembrane region" description="Helical" evidence="7">
    <location>
        <begin position="294"/>
        <end position="317"/>
    </location>
</feature>
<comment type="similarity">
    <text evidence="6">Belongs to the ABC-4 integral membrane protein family.</text>
</comment>
<evidence type="ECO:0000256" key="5">
    <source>
        <dbReference type="ARBA" id="ARBA00023136"/>
    </source>
</evidence>
<accession>A0A926ED52</accession>
<gene>
    <name evidence="9" type="ORF">H8709_08570</name>
</gene>
<name>A0A926ED52_9FIRM</name>
<evidence type="ECO:0000256" key="1">
    <source>
        <dbReference type="ARBA" id="ARBA00004651"/>
    </source>
</evidence>
<evidence type="ECO:0000313" key="9">
    <source>
        <dbReference type="EMBL" id="MBC8570878.1"/>
    </source>
</evidence>
<evidence type="ECO:0000256" key="7">
    <source>
        <dbReference type="SAM" id="Phobius"/>
    </source>
</evidence>